<evidence type="ECO:0000313" key="2">
    <source>
        <dbReference type="Proteomes" id="UP000199236"/>
    </source>
</evidence>
<dbReference type="AlphaFoldDB" id="A0A1I5JSI1"/>
<gene>
    <name evidence="1" type="ORF">SAMN04488056_11267</name>
</gene>
<dbReference type="Proteomes" id="UP000199236">
    <property type="component" value="Unassembled WGS sequence"/>
</dbReference>
<dbReference type="STRING" id="655353.SAMN04488056_11267"/>
<accession>A0A1I5JSI1</accession>
<protein>
    <submittedName>
        <fullName evidence="1">Uncharacterized protein</fullName>
    </submittedName>
</protein>
<name>A0A1I5JSI1_9HYPH</name>
<sequence length="88" mass="10276">MIGSLKPQSVYNYRGNSLQVMADLQDKRKLRVHDGVRYQMKWYQSGFKVREHLSHLVVDTMRRFFGEASAFFSSVSCMMIFLCLMSVS</sequence>
<proteinExistence type="predicted"/>
<organism evidence="1 2">
    <name type="scientific">Cohaesibacter marisflavi</name>
    <dbReference type="NCBI Taxonomy" id="655353"/>
    <lineage>
        <taxon>Bacteria</taxon>
        <taxon>Pseudomonadati</taxon>
        <taxon>Pseudomonadota</taxon>
        <taxon>Alphaproteobacteria</taxon>
        <taxon>Hyphomicrobiales</taxon>
        <taxon>Cohaesibacteraceae</taxon>
    </lineage>
</organism>
<dbReference type="EMBL" id="FOVR01000012">
    <property type="protein sequence ID" value="SFO75689.1"/>
    <property type="molecule type" value="Genomic_DNA"/>
</dbReference>
<reference evidence="1 2" key="1">
    <citation type="submission" date="2016-10" db="EMBL/GenBank/DDBJ databases">
        <authorList>
            <person name="de Groot N.N."/>
        </authorList>
    </citation>
    <scope>NUCLEOTIDE SEQUENCE [LARGE SCALE GENOMIC DNA]</scope>
    <source>
        <strain evidence="1 2">CGMCC 1.9157</strain>
    </source>
</reference>
<evidence type="ECO:0000313" key="1">
    <source>
        <dbReference type="EMBL" id="SFO75689.1"/>
    </source>
</evidence>
<keyword evidence="2" id="KW-1185">Reference proteome</keyword>